<evidence type="ECO:0000256" key="5">
    <source>
        <dbReference type="ARBA" id="ARBA00023002"/>
    </source>
</evidence>
<dbReference type="InterPro" id="IPR036250">
    <property type="entry name" value="AcylCo_DH-like_C"/>
</dbReference>
<feature type="domain" description="Acyl-CoA dehydrogenase/oxidase C-terminal" evidence="6">
    <location>
        <begin position="46"/>
        <end position="197"/>
    </location>
</feature>
<dbReference type="InterPro" id="IPR009075">
    <property type="entry name" value="AcylCo_DH/oxidase_C"/>
</dbReference>
<comment type="cofactor">
    <cofactor evidence="1">
        <name>FAD</name>
        <dbReference type="ChEBI" id="CHEBI:57692"/>
    </cofactor>
</comment>
<dbReference type="AlphaFoldDB" id="A0A8H3H9E8"/>
<keyword evidence="4" id="KW-0274">FAD</keyword>
<dbReference type="GO" id="GO:0051793">
    <property type="term" value="P:medium-chain fatty acid catabolic process"/>
    <property type="evidence" value="ECO:0007669"/>
    <property type="project" value="TreeGrafter"/>
</dbReference>
<keyword evidence="5" id="KW-0560">Oxidoreductase</keyword>
<dbReference type="SUPFAM" id="SSF47203">
    <property type="entry name" value="Acyl-CoA dehydrogenase C-terminal domain-like"/>
    <property type="match status" value="1"/>
</dbReference>
<evidence type="ECO:0000256" key="4">
    <source>
        <dbReference type="ARBA" id="ARBA00022827"/>
    </source>
</evidence>
<dbReference type="PROSITE" id="PS00073">
    <property type="entry name" value="ACYL_COA_DH_2"/>
    <property type="match status" value="1"/>
</dbReference>
<evidence type="ECO:0000256" key="3">
    <source>
        <dbReference type="ARBA" id="ARBA00022630"/>
    </source>
</evidence>
<evidence type="ECO:0000256" key="1">
    <source>
        <dbReference type="ARBA" id="ARBA00001974"/>
    </source>
</evidence>
<name>A0A8H3H9E8_9AGAM</name>
<dbReference type="Proteomes" id="UP000663850">
    <property type="component" value="Unassembled WGS sequence"/>
</dbReference>
<dbReference type="EMBL" id="CAJMWZ010004403">
    <property type="protein sequence ID" value="CAE6489222.1"/>
    <property type="molecule type" value="Genomic_DNA"/>
</dbReference>
<proteinExistence type="inferred from homology"/>
<reference evidence="7" key="1">
    <citation type="submission" date="2021-01" db="EMBL/GenBank/DDBJ databases">
        <authorList>
            <person name="Kaushik A."/>
        </authorList>
    </citation>
    <scope>NUCLEOTIDE SEQUENCE</scope>
    <source>
        <strain evidence="7">Type strain: AG8-Rh-89/</strain>
    </source>
</reference>
<evidence type="ECO:0000256" key="2">
    <source>
        <dbReference type="ARBA" id="ARBA00009347"/>
    </source>
</evidence>
<evidence type="ECO:0000259" key="6">
    <source>
        <dbReference type="Pfam" id="PF00441"/>
    </source>
</evidence>
<evidence type="ECO:0000313" key="8">
    <source>
        <dbReference type="Proteomes" id="UP000663850"/>
    </source>
</evidence>
<dbReference type="GO" id="GO:0005739">
    <property type="term" value="C:mitochondrion"/>
    <property type="evidence" value="ECO:0007669"/>
    <property type="project" value="TreeGrafter"/>
</dbReference>
<gene>
    <name evidence="7" type="ORF">RDB_LOCUS82840</name>
</gene>
<protein>
    <recommendedName>
        <fullName evidence="6">Acyl-CoA dehydrogenase/oxidase C-terminal domain-containing protein</fullName>
    </recommendedName>
</protein>
<dbReference type="Gene3D" id="1.20.140.10">
    <property type="entry name" value="Butyryl-CoA Dehydrogenase, subunit A, domain 3"/>
    <property type="match status" value="1"/>
</dbReference>
<comment type="similarity">
    <text evidence="2">Belongs to the acyl-CoA dehydrogenase family.</text>
</comment>
<dbReference type="FunFam" id="1.20.140.10:FF:000011">
    <property type="entry name" value="Medium-chain specific acyl-CoA dehydrogenase, mitochondrial"/>
    <property type="match status" value="1"/>
</dbReference>
<comment type="caution">
    <text evidence="7">The sequence shown here is derived from an EMBL/GenBank/DDBJ whole genome shotgun (WGS) entry which is preliminary data.</text>
</comment>
<organism evidence="7 8">
    <name type="scientific">Rhizoctonia solani</name>
    <dbReference type="NCBI Taxonomy" id="456999"/>
    <lineage>
        <taxon>Eukaryota</taxon>
        <taxon>Fungi</taxon>
        <taxon>Dikarya</taxon>
        <taxon>Basidiomycota</taxon>
        <taxon>Agaricomycotina</taxon>
        <taxon>Agaricomycetes</taxon>
        <taxon>Cantharellales</taxon>
        <taxon>Ceratobasidiaceae</taxon>
        <taxon>Rhizoctonia</taxon>
    </lineage>
</organism>
<dbReference type="PANTHER" id="PTHR48083:SF2">
    <property type="entry name" value="MEDIUM-CHAIN SPECIFIC ACYL-COA DEHYDROGENASE, MITOCHONDRIAL"/>
    <property type="match status" value="1"/>
</dbReference>
<evidence type="ECO:0000313" key="7">
    <source>
        <dbReference type="EMBL" id="CAE6489222.1"/>
    </source>
</evidence>
<dbReference type="PANTHER" id="PTHR48083">
    <property type="entry name" value="MEDIUM-CHAIN SPECIFIC ACYL-COA DEHYDROGENASE, MITOCHONDRIAL-RELATED"/>
    <property type="match status" value="1"/>
</dbReference>
<dbReference type="Pfam" id="PF00441">
    <property type="entry name" value="Acyl-CoA_dh_1"/>
    <property type="match status" value="1"/>
</dbReference>
<dbReference type="InterPro" id="IPR006089">
    <property type="entry name" value="Acyl-CoA_DH_CS"/>
</dbReference>
<accession>A0A8H3H9E8</accession>
<keyword evidence="3" id="KW-0285">Flavoprotein</keyword>
<sequence>MGQRCSDTRMVTFEDVEVPEQVSGIVSSTSKRDEQLLEKNVIGAPGEGFKIAMKAFDITRPLVASAAVGLAQRALEEATQYAQTRKTMGVPIIQHQAVAFMLADMAIQTEAARALVWKAAWSKDAGQRNTLYASMAKTLASRTAVENANLAVQVFGGAGFNTEYPVEKLFRDSKIFELYEAKLAGTSQIQRLIISRMLPLLYPAM</sequence>
<dbReference type="GO" id="GO:0070991">
    <property type="term" value="F:medium-chain fatty acyl-CoA dehydrogenase activity"/>
    <property type="evidence" value="ECO:0007669"/>
    <property type="project" value="TreeGrafter"/>
</dbReference>
<dbReference type="InterPro" id="IPR050741">
    <property type="entry name" value="Acyl-CoA_dehydrogenase"/>
</dbReference>